<dbReference type="PANTHER" id="PTHR24320:SF152">
    <property type="entry name" value="SHORT-CHAIN DEHYDROGENASE_REDUCTASE FAMILY PROTEIN"/>
    <property type="match status" value="1"/>
</dbReference>
<dbReference type="InterPro" id="IPR002347">
    <property type="entry name" value="SDR_fam"/>
</dbReference>
<proteinExistence type="inferred from homology"/>
<gene>
    <name evidence="3" type="ORF">CJD38_11640</name>
</gene>
<dbReference type="RefSeq" id="WP_107940536.1">
    <property type="nucleotide sequence ID" value="NZ_QANS01000004.1"/>
</dbReference>
<dbReference type="PANTHER" id="PTHR24320">
    <property type="entry name" value="RETINOL DEHYDROGENASE"/>
    <property type="match status" value="1"/>
</dbReference>
<accession>A0A2T5MEG9</accession>
<organism evidence="3 4">
    <name type="scientific">Stenotrophobium rhamnosiphilum</name>
    <dbReference type="NCBI Taxonomy" id="2029166"/>
    <lineage>
        <taxon>Bacteria</taxon>
        <taxon>Pseudomonadati</taxon>
        <taxon>Pseudomonadota</taxon>
        <taxon>Gammaproteobacteria</taxon>
        <taxon>Nevskiales</taxon>
        <taxon>Nevskiaceae</taxon>
        <taxon>Stenotrophobium</taxon>
    </lineage>
</organism>
<dbReference type="Proteomes" id="UP000244248">
    <property type="component" value="Unassembled WGS sequence"/>
</dbReference>
<evidence type="ECO:0000256" key="1">
    <source>
        <dbReference type="ARBA" id="ARBA00006484"/>
    </source>
</evidence>
<dbReference type="GO" id="GO:0016491">
    <property type="term" value="F:oxidoreductase activity"/>
    <property type="evidence" value="ECO:0007669"/>
    <property type="project" value="UniProtKB-KW"/>
</dbReference>
<evidence type="ECO:0008006" key="5">
    <source>
        <dbReference type="Google" id="ProtNLM"/>
    </source>
</evidence>
<protein>
    <recommendedName>
        <fullName evidence="5">Short-chain dehydrogenase</fullName>
    </recommendedName>
</protein>
<evidence type="ECO:0000313" key="4">
    <source>
        <dbReference type="Proteomes" id="UP000244248"/>
    </source>
</evidence>
<dbReference type="Pfam" id="PF00106">
    <property type="entry name" value="adh_short"/>
    <property type="match status" value="1"/>
</dbReference>
<evidence type="ECO:0000256" key="2">
    <source>
        <dbReference type="ARBA" id="ARBA00023002"/>
    </source>
</evidence>
<name>A0A2T5MEG9_9GAMM</name>
<dbReference type="Gene3D" id="3.40.50.720">
    <property type="entry name" value="NAD(P)-binding Rossmann-like Domain"/>
    <property type="match status" value="1"/>
</dbReference>
<dbReference type="OrthoDB" id="9775296at2"/>
<comment type="similarity">
    <text evidence="1">Belongs to the short-chain dehydrogenases/reductases (SDR) family.</text>
</comment>
<keyword evidence="2" id="KW-0560">Oxidoreductase</keyword>
<comment type="caution">
    <text evidence="3">The sequence shown here is derived from an EMBL/GenBank/DDBJ whole genome shotgun (WGS) entry which is preliminary data.</text>
</comment>
<sequence>MPTKTQSPLSAIRRSLISAPYAERTDLRGKTAIVTGTAPNSIGYETARTLARWGAKVIVTTRSNPEIIATRIGEEFALEDCTATIDSHPLDLSVASSVSSFASWYRATHGEYLDILINNAGIHLDLLSQRKEPHLSADGFEIQWRTNYLGTMHLTHALLPLLQNAGRDRGDARIVTVVSQLHTKGINAALFAPVVPYNSWTAYGTSKLALVHATYELQRRYAASDHVQSYCLHPGAVFTNIADKGLAGNPMLGTIRKTMAPIERFFLLTPEEGAQTQIHCATKSGLNGGLYYQKCRPTSSSPDSQDAKISERLWETTTAWANAAS</sequence>
<reference evidence="3 4" key="1">
    <citation type="submission" date="2018-04" db="EMBL/GenBank/DDBJ databases">
        <title>Novel species isolated from glacier.</title>
        <authorList>
            <person name="Liu Q."/>
            <person name="Xin Y.-H."/>
        </authorList>
    </citation>
    <scope>NUCLEOTIDE SEQUENCE [LARGE SCALE GENOMIC DNA]</scope>
    <source>
        <strain evidence="3 4">GT1R17</strain>
    </source>
</reference>
<dbReference type="AlphaFoldDB" id="A0A2T5MEG9"/>
<dbReference type="SUPFAM" id="SSF51735">
    <property type="entry name" value="NAD(P)-binding Rossmann-fold domains"/>
    <property type="match status" value="1"/>
</dbReference>
<keyword evidence="4" id="KW-1185">Reference proteome</keyword>
<evidence type="ECO:0000313" key="3">
    <source>
        <dbReference type="EMBL" id="PTU30952.1"/>
    </source>
</evidence>
<dbReference type="InterPro" id="IPR036291">
    <property type="entry name" value="NAD(P)-bd_dom_sf"/>
</dbReference>
<dbReference type="EMBL" id="QANS01000004">
    <property type="protein sequence ID" value="PTU30952.1"/>
    <property type="molecule type" value="Genomic_DNA"/>
</dbReference>